<protein>
    <recommendedName>
        <fullName evidence="2">HDAg domain-containing protein</fullName>
    </recommendedName>
</protein>
<dbReference type="GO" id="GO:0034244">
    <property type="term" value="P:negative regulation of transcription elongation by RNA polymerase II"/>
    <property type="evidence" value="ECO:0007669"/>
    <property type="project" value="TreeGrafter"/>
</dbReference>
<feature type="region of interest" description="Disordered" evidence="1">
    <location>
        <begin position="206"/>
        <end position="241"/>
    </location>
</feature>
<dbReference type="Pfam" id="PF23553">
    <property type="entry name" value="NELF-A_N"/>
    <property type="match status" value="1"/>
</dbReference>
<evidence type="ECO:0000313" key="3">
    <source>
        <dbReference type="EMBL" id="KAJ6222398.1"/>
    </source>
</evidence>
<dbReference type="InterPro" id="IPR056557">
    <property type="entry name" value="NELF-A_N"/>
</dbReference>
<feature type="compositionally biased region" description="Polar residues" evidence="1">
    <location>
        <begin position="610"/>
        <end position="654"/>
    </location>
</feature>
<feature type="compositionally biased region" description="Low complexity" evidence="1">
    <location>
        <begin position="538"/>
        <end position="565"/>
    </location>
</feature>
<feature type="compositionally biased region" description="Low complexity" evidence="1">
    <location>
        <begin position="687"/>
        <end position="706"/>
    </location>
</feature>
<dbReference type="Proteomes" id="UP001142055">
    <property type="component" value="Chromosome 1"/>
</dbReference>
<dbReference type="EMBL" id="JAPWDV010000001">
    <property type="protein sequence ID" value="KAJ6222398.1"/>
    <property type="molecule type" value="Genomic_DNA"/>
</dbReference>
<comment type="caution">
    <text evidence="3">The sequence shown here is derived from an EMBL/GenBank/DDBJ whole genome shotgun (WGS) entry which is preliminary data.</text>
</comment>
<dbReference type="InterPro" id="IPR037517">
    <property type="entry name" value="HDAG_dom"/>
</dbReference>
<feature type="region of interest" description="Disordered" evidence="1">
    <location>
        <begin position="579"/>
        <end position="654"/>
    </location>
</feature>
<feature type="compositionally biased region" description="Polar residues" evidence="1">
    <location>
        <begin position="345"/>
        <end position="357"/>
    </location>
</feature>
<feature type="compositionally biased region" description="Low complexity" evidence="1">
    <location>
        <begin position="262"/>
        <end position="292"/>
    </location>
</feature>
<feature type="region of interest" description="Disordered" evidence="1">
    <location>
        <begin position="337"/>
        <end position="357"/>
    </location>
</feature>
<evidence type="ECO:0000313" key="4">
    <source>
        <dbReference type="Proteomes" id="UP001142055"/>
    </source>
</evidence>
<dbReference type="PANTHER" id="PTHR13328:SF4">
    <property type="entry name" value="NEGATIVE ELONGATION FACTOR A"/>
    <property type="match status" value="1"/>
</dbReference>
<dbReference type="InterPro" id="IPR052828">
    <property type="entry name" value="NELF-A_domain"/>
</dbReference>
<feature type="compositionally biased region" description="Polar residues" evidence="1">
    <location>
        <begin position="206"/>
        <end position="216"/>
    </location>
</feature>
<feature type="region of interest" description="Disordered" evidence="1">
    <location>
        <begin position="260"/>
        <end position="292"/>
    </location>
</feature>
<dbReference type="GO" id="GO:0032021">
    <property type="term" value="C:NELF complex"/>
    <property type="evidence" value="ECO:0007669"/>
    <property type="project" value="TreeGrafter"/>
</dbReference>
<feature type="region of interest" description="Disordered" evidence="1">
    <location>
        <begin position="687"/>
        <end position="717"/>
    </location>
</feature>
<keyword evidence="4" id="KW-1185">Reference proteome</keyword>
<dbReference type="PROSITE" id="PS51838">
    <property type="entry name" value="HDAG"/>
    <property type="match status" value="1"/>
</dbReference>
<sequence length="758" mass="82466">MASTNTPIASTSTNHRPPLVTSISQTGDIALWLHNKLGTSNDLWSDNSSIISQLNPDVLRQIQPIFADLQLNVKLKLLLSFLHISRRNLDEWKNELNNVLAAAVNDNEPWVSVVGEMLRKFPSQGMINFEFQSNNSSFFDMVNDIKKLVKKHGDRGILPLESLYLNRKSFECSFGQLSAPVKHFNLRRKAKSATLRVELLQKATDAQTGKRATTGPTVPIRCRGFNSDSTPLKGIPSRNSFGSSYNNSYSSSYGATKGFSRLGSSSTSTPSGPLNRLSRYSSLGGSTSLSSSIKRDGGIVILDIEDVPSMDPKRRKAAAAEEKKKNQDAVIDSISTTAAEKDKISPSSSLPTNLVSSPTPTVPIATIGTSINSNNILGHKSGGLQSVIDETKRTIATLPKKVSDPYEMNEPTGLSSNVPSSNNVQQTTVALKTTTPDYAAGLIGSNAGSSILNKSSNVSSRYSALSEHLSTAPKNMLQNSSNSSSNNFSQPQSSINQQSMYALSPIKDYRPPSPTSTSMQSNGASVFNHPMYNSIQKTQQPGSQGSSTSLGLPHFTPTPEQQQQTLELMKQKQKLLQQLQQQAATTTPQTKQQQQQQHQQQLPPQSGQQSMYGTMMNTNQPSTVFSASNQQSQSSVIQRAHMPQSQISSSTSGQLPYGMPPQVPRFGQPQIQQNTSSLYDQVRNQVGQQQTIQQQQQHQQPEMVQSHVRPPAPGRALNPTATMQQQFLQQQTNPVVGQQGLGISAGQVRPNGSGFMRV</sequence>
<proteinExistence type="predicted"/>
<feature type="domain" description="HDAg" evidence="2">
    <location>
        <begin position="110"/>
        <end position="290"/>
    </location>
</feature>
<feature type="region of interest" description="Disordered" evidence="1">
    <location>
        <begin position="403"/>
        <end position="425"/>
    </location>
</feature>
<dbReference type="AlphaFoldDB" id="A0A9Q0RNG9"/>
<dbReference type="OMA" id="CLLKFTK"/>
<accession>A0A9Q0RNG9</accession>
<evidence type="ECO:0000256" key="1">
    <source>
        <dbReference type="SAM" id="MobiDB-lite"/>
    </source>
</evidence>
<feature type="compositionally biased region" description="Low complexity" evidence="1">
    <location>
        <begin position="415"/>
        <end position="424"/>
    </location>
</feature>
<name>A0A9Q0RNG9_BLOTA</name>
<feature type="compositionally biased region" description="Polar residues" evidence="1">
    <location>
        <begin position="515"/>
        <end position="537"/>
    </location>
</feature>
<feature type="compositionally biased region" description="Low complexity" evidence="1">
    <location>
        <begin position="579"/>
        <end position="609"/>
    </location>
</feature>
<feature type="compositionally biased region" description="Low complexity" evidence="1">
    <location>
        <begin position="478"/>
        <end position="499"/>
    </location>
</feature>
<gene>
    <name evidence="3" type="ORF">RDWZM_000943</name>
</gene>
<feature type="region of interest" description="Disordered" evidence="1">
    <location>
        <begin position="474"/>
        <end position="565"/>
    </location>
</feature>
<reference evidence="3" key="1">
    <citation type="submission" date="2022-12" db="EMBL/GenBank/DDBJ databases">
        <title>Genome assemblies of Blomia tropicalis.</title>
        <authorList>
            <person name="Cui Y."/>
        </authorList>
    </citation>
    <scope>NUCLEOTIDE SEQUENCE</scope>
    <source>
        <tissue evidence="3">Adult mites</tissue>
    </source>
</reference>
<organism evidence="3 4">
    <name type="scientific">Blomia tropicalis</name>
    <name type="common">Mite</name>
    <dbReference type="NCBI Taxonomy" id="40697"/>
    <lineage>
        <taxon>Eukaryota</taxon>
        <taxon>Metazoa</taxon>
        <taxon>Ecdysozoa</taxon>
        <taxon>Arthropoda</taxon>
        <taxon>Chelicerata</taxon>
        <taxon>Arachnida</taxon>
        <taxon>Acari</taxon>
        <taxon>Acariformes</taxon>
        <taxon>Sarcoptiformes</taxon>
        <taxon>Astigmata</taxon>
        <taxon>Glycyphagoidea</taxon>
        <taxon>Echimyopodidae</taxon>
        <taxon>Blomia</taxon>
    </lineage>
</organism>
<evidence type="ECO:0000259" key="2">
    <source>
        <dbReference type="PROSITE" id="PS51838"/>
    </source>
</evidence>
<dbReference type="PANTHER" id="PTHR13328">
    <property type="entry name" value="NEGATIVE ELONGATION FACTOR A NELF-A"/>
    <property type="match status" value="1"/>
</dbReference>